<dbReference type="EMBL" id="BNCO01000006">
    <property type="protein sequence ID" value="GIL48649.1"/>
    <property type="molecule type" value="Genomic_DNA"/>
</dbReference>
<keyword evidence="3" id="KW-1185">Reference proteome</keyword>
<dbReference type="InterPro" id="IPR043136">
    <property type="entry name" value="B30.2/SPRY_sf"/>
</dbReference>
<evidence type="ECO:0000256" key="1">
    <source>
        <dbReference type="SAM" id="MobiDB-lite"/>
    </source>
</evidence>
<proteinExistence type="predicted"/>
<dbReference type="InterPro" id="IPR027417">
    <property type="entry name" value="P-loop_NTPase"/>
</dbReference>
<feature type="compositionally biased region" description="Low complexity" evidence="1">
    <location>
        <begin position="614"/>
        <end position="646"/>
    </location>
</feature>
<dbReference type="PANTHER" id="PTHR12381">
    <property type="entry name" value="HETEROGENEOUS NUCLEAR RIBONUCLEOPROTEIN U FAMILY MEMBER"/>
    <property type="match status" value="1"/>
</dbReference>
<dbReference type="PANTHER" id="PTHR12381:SF56">
    <property type="entry name" value="B30.2_SPRY DOMAIN-CONTAINING PROTEIN-RELATED"/>
    <property type="match status" value="1"/>
</dbReference>
<accession>A0A8J4EWP8</accession>
<feature type="region of interest" description="Disordered" evidence="1">
    <location>
        <begin position="511"/>
        <end position="659"/>
    </location>
</feature>
<dbReference type="Gene3D" id="3.40.50.300">
    <property type="entry name" value="P-loop containing nucleotide triphosphate hydrolases"/>
    <property type="match status" value="1"/>
</dbReference>
<evidence type="ECO:0008006" key="4">
    <source>
        <dbReference type="Google" id="ProtNLM"/>
    </source>
</evidence>
<feature type="compositionally biased region" description="Pro residues" evidence="1">
    <location>
        <begin position="590"/>
        <end position="604"/>
    </location>
</feature>
<dbReference type="SUPFAM" id="SSF52540">
    <property type="entry name" value="P-loop containing nucleoside triphosphate hydrolases"/>
    <property type="match status" value="1"/>
</dbReference>
<dbReference type="Proteomes" id="UP000747399">
    <property type="component" value="Unassembled WGS sequence"/>
</dbReference>
<gene>
    <name evidence="2" type="ORF">Vafri_5123</name>
</gene>
<dbReference type="GO" id="GO:0003723">
    <property type="term" value="F:RNA binding"/>
    <property type="evidence" value="ECO:0007669"/>
    <property type="project" value="TreeGrafter"/>
</dbReference>
<dbReference type="Gene3D" id="2.60.120.920">
    <property type="match status" value="1"/>
</dbReference>
<evidence type="ECO:0000313" key="2">
    <source>
        <dbReference type="EMBL" id="GIL48649.1"/>
    </source>
</evidence>
<dbReference type="Pfam" id="PF13671">
    <property type="entry name" value="AAA_33"/>
    <property type="match status" value="1"/>
</dbReference>
<dbReference type="AlphaFoldDB" id="A0A8J4EWP8"/>
<evidence type="ECO:0000313" key="3">
    <source>
        <dbReference type="Proteomes" id="UP000747399"/>
    </source>
</evidence>
<protein>
    <recommendedName>
        <fullName evidence="4">SPRY domain-containing protein</fullName>
    </recommendedName>
</protein>
<name>A0A8J4EWP8_9CHLO</name>
<organism evidence="2 3">
    <name type="scientific">Volvox africanus</name>
    <dbReference type="NCBI Taxonomy" id="51714"/>
    <lineage>
        <taxon>Eukaryota</taxon>
        <taxon>Viridiplantae</taxon>
        <taxon>Chlorophyta</taxon>
        <taxon>core chlorophytes</taxon>
        <taxon>Chlorophyceae</taxon>
        <taxon>CS clade</taxon>
        <taxon>Chlamydomonadales</taxon>
        <taxon>Volvocaceae</taxon>
        <taxon>Volvox</taxon>
    </lineage>
</organism>
<dbReference type="GO" id="GO:0000380">
    <property type="term" value="P:alternative mRNA splicing, via spliceosome"/>
    <property type="evidence" value="ECO:0007669"/>
    <property type="project" value="TreeGrafter"/>
</dbReference>
<sequence length="824" mass="87748">MDTEGGASPFLYSVCLNPLDCNLDIVLSSDRLSTHTLSERGCGYCWSGVRGNLGLFARGKHFFRVTVGPIRPVNVYNTTALTTASAIRVGVSRFQTAVEHLGEVPFSWAFCSNGSRVSLPAAPTAAASADGSKDRGVGSIQYPAFETGYGPKLLLGDTVTIALDLTSPKPKEVTRVEAPTVGRAASGMAVSGTVAGPSNPAVEAPTAVTGASGGSGSGEGEGTVWMAVNGSPLVRLFSVPLPNHPTESYFPHILLRNISATADFVGPQAPESQQQPRPQCHQPLPSDLLEQGFRPWQEASLLTADCVRTMSPGPLPSTSKCEVIVLTGLPGSGKTTWARRHCEQHPARRYCVLGTQLVLEQMRLVCPRTRRLEYMGEPEELYALLADTLTHIVKQAPKVPRNYILDRTHVTQDSRCAAVTPFRAAGFRCVSMVVVVSEADLHKYQKQAFENEGKMVPDEAMARLRAEFTLPHPHEGFHDVQYPMLGLIRTFTTVSRQRKEAQAWMAWKFKMGSGAAGGSGPPQQQQEQEQQQEQQTQQTQQTQTQQTQTQRQPQTQQQMHTATKAQAQPRKGRSPRKSPSQPKPSLQLQPPMPLRQPNPPPPIPSAVSPVYSFQSQQQAPLEQPLPQRQQQNSFQQQPQQPQLQSQVGGSMLASGPGGPSSTVVFAQPLSVSGPAMCNPHGSMQTAMLGFISGHMPAMDMPHVPTGMHWIGVQSGDMGPAPMGVAMGMQGMGGGGGLGMGTGMGISCIPGMGNSMMVMAGNAMGMAMQGPGMMPVMVPGMTPVSGIVPVQGMGGGMVCPEGMKPMAGGGSMGPIVPGGHRDAAH</sequence>
<feature type="compositionally biased region" description="Low complexity" evidence="1">
    <location>
        <begin position="577"/>
        <end position="589"/>
    </location>
</feature>
<dbReference type="InterPro" id="IPR013320">
    <property type="entry name" value="ConA-like_dom_sf"/>
</dbReference>
<comment type="caution">
    <text evidence="2">The sequence shown here is derived from an EMBL/GenBank/DDBJ whole genome shotgun (WGS) entry which is preliminary data.</text>
</comment>
<dbReference type="GO" id="GO:0005634">
    <property type="term" value="C:nucleus"/>
    <property type="evidence" value="ECO:0007669"/>
    <property type="project" value="TreeGrafter"/>
</dbReference>
<feature type="compositionally biased region" description="Low complexity" evidence="1">
    <location>
        <begin position="521"/>
        <end position="558"/>
    </location>
</feature>
<feature type="region of interest" description="Disordered" evidence="1">
    <location>
        <begin position="266"/>
        <end position="287"/>
    </location>
</feature>
<reference evidence="2" key="1">
    <citation type="journal article" date="2021" name="Proc. Natl. Acad. Sci. U.S.A.">
        <title>Three genomes in the algal genus Volvox reveal the fate of a haploid sex-determining region after a transition to homothallism.</title>
        <authorList>
            <person name="Yamamoto K."/>
            <person name="Hamaji T."/>
            <person name="Kawai-Toyooka H."/>
            <person name="Matsuzaki R."/>
            <person name="Takahashi F."/>
            <person name="Nishimura Y."/>
            <person name="Kawachi M."/>
            <person name="Noguchi H."/>
            <person name="Minakuchi Y."/>
            <person name="Umen J.G."/>
            <person name="Toyoda A."/>
            <person name="Nozaki H."/>
        </authorList>
    </citation>
    <scope>NUCLEOTIDE SEQUENCE</scope>
    <source>
        <strain evidence="2">NIES-3780</strain>
    </source>
</reference>
<dbReference type="SUPFAM" id="SSF49899">
    <property type="entry name" value="Concanavalin A-like lectins/glucanases"/>
    <property type="match status" value="1"/>
</dbReference>